<dbReference type="AlphaFoldDB" id="A0A1M4WNQ9"/>
<reference evidence="2 3" key="1">
    <citation type="submission" date="2016-11" db="EMBL/GenBank/DDBJ databases">
        <authorList>
            <person name="Jaros S."/>
            <person name="Januszkiewicz K."/>
            <person name="Wedrychowicz H."/>
        </authorList>
    </citation>
    <scope>NUCLEOTIDE SEQUENCE [LARGE SCALE GENOMIC DNA]</scope>
    <source>
        <strain evidence="2 3">DSM 14828</strain>
    </source>
</reference>
<dbReference type="EMBL" id="FQTU01000007">
    <property type="protein sequence ID" value="SHE82876.1"/>
    <property type="molecule type" value="Genomic_DNA"/>
</dbReference>
<name>A0A1M4WNQ9_9FIRM</name>
<organism evidence="2 3">
    <name type="scientific">Alkalibacter saccharofermentans DSM 14828</name>
    <dbReference type="NCBI Taxonomy" id="1120975"/>
    <lineage>
        <taxon>Bacteria</taxon>
        <taxon>Bacillati</taxon>
        <taxon>Bacillota</taxon>
        <taxon>Clostridia</taxon>
        <taxon>Eubacteriales</taxon>
        <taxon>Eubacteriaceae</taxon>
        <taxon>Alkalibacter</taxon>
    </lineage>
</organism>
<dbReference type="InterPro" id="IPR012454">
    <property type="entry name" value="DUF1659"/>
</dbReference>
<protein>
    <recommendedName>
        <fullName evidence="1">DUF1659 domain-containing protein</fullName>
    </recommendedName>
</protein>
<evidence type="ECO:0000259" key="1">
    <source>
        <dbReference type="Pfam" id="PF07872"/>
    </source>
</evidence>
<dbReference type="Proteomes" id="UP000184251">
    <property type="component" value="Unassembled WGS sequence"/>
</dbReference>
<gene>
    <name evidence="2" type="ORF">SAMN02746064_01301</name>
</gene>
<accession>A0A1M4WNQ9</accession>
<sequence>MAVESTVLSSRMVLKLNFGTNENGNPIVRNKTYSNMNNEAADQEVYDVAEALADLQTNPLEGVHKIQETVLVSL</sequence>
<dbReference type="OrthoDB" id="1954703at2"/>
<feature type="domain" description="DUF1659" evidence="1">
    <location>
        <begin position="2"/>
        <end position="72"/>
    </location>
</feature>
<dbReference type="STRING" id="1120975.SAMN02746064_01301"/>
<proteinExistence type="predicted"/>
<evidence type="ECO:0000313" key="3">
    <source>
        <dbReference type="Proteomes" id="UP000184251"/>
    </source>
</evidence>
<keyword evidence="3" id="KW-1185">Reference proteome</keyword>
<dbReference type="RefSeq" id="WP_073270314.1">
    <property type="nucleotide sequence ID" value="NZ_FQTU01000007.1"/>
</dbReference>
<dbReference type="Pfam" id="PF07872">
    <property type="entry name" value="DUF1659"/>
    <property type="match status" value="1"/>
</dbReference>
<evidence type="ECO:0000313" key="2">
    <source>
        <dbReference type="EMBL" id="SHE82876.1"/>
    </source>
</evidence>